<sequence>MFHPQQQSRRSGKLKPLRAYFMQLLCLYGSEEAERKLISSQRRPDCYRTTSSPVLIVGGEAASMAHLSSKPCFGVSY</sequence>
<organism evidence="1 2">
    <name type="scientific">Ataeniobius toweri</name>
    <dbReference type="NCBI Taxonomy" id="208326"/>
    <lineage>
        <taxon>Eukaryota</taxon>
        <taxon>Metazoa</taxon>
        <taxon>Chordata</taxon>
        <taxon>Craniata</taxon>
        <taxon>Vertebrata</taxon>
        <taxon>Euteleostomi</taxon>
        <taxon>Actinopterygii</taxon>
        <taxon>Neopterygii</taxon>
        <taxon>Teleostei</taxon>
        <taxon>Neoteleostei</taxon>
        <taxon>Acanthomorphata</taxon>
        <taxon>Ovalentaria</taxon>
        <taxon>Atherinomorphae</taxon>
        <taxon>Cyprinodontiformes</taxon>
        <taxon>Goodeidae</taxon>
        <taxon>Ataeniobius</taxon>
    </lineage>
</organism>
<protein>
    <submittedName>
        <fullName evidence="1">Uncharacterized protein</fullName>
    </submittedName>
</protein>
<name>A0ABU7BLN8_9TELE</name>
<evidence type="ECO:0000313" key="2">
    <source>
        <dbReference type="Proteomes" id="UP001345963"/>
    </source>
</evidence>
<proteinExistence type="predicted"/>
<evidence type="ECO:0000313" key="1">
    <source>
        <dbReference type="EMBL" id="MED6250861.1"/>
    </source>
</evidence>
<comment type="caution">
    <text evidence="1">The sequence shown here is derived from an EMBL/GenBank/DDBJ whole genome shotgun (WGS) entry which is preliminary data.</text>
</comment>
<dbReference type="Proteomes" id="UP001345963">
    <property type="component" value="Unassembled WGS sequence"/>
</dbReference>
<accession>A0ABU7BLN8</accession>
<keyword evidence="2" id="KW-1185">Reference proteome</keyword>
<reference evidence="1 2" key="1">
    <citation type="submission" date="2021-07" db="EMBL/GenBank/DDBJ databases">
        <authorList>
            <person name="Palmer J.M."/>
        </authorList>
    </citation>
    <scope>NUCLEOTIDE SEQUENCE [LARGE SCALE GENOMIC DNA]</scope>
    <source>
        <strain evidence="1 2">AT_MEX2019</strain>
        <tissue evidence="1">Muscle</tissue>
    </source>
</reference>
<gene>
    <name evidence="1" type="ORF">ATANTOWER_012975</name>
</gene>
<dbReference type="EMBL" id="JAHUTI010059282">
    <property type="protein sequence ID" value="MED6250861.1"/>
    <property type="molecule type" value="Genomic_DNA"/>
</dbReference>